<reference evidence="2" key="1">
    <citation type="submission" date="2023-07" db="EMBL/GenBank/DDBJ databases">
        <authorList>
            <consortium name="AG Swart"/>
            <person name="Singh M."/>
            <person name="Singh A."/>
            <person name="Seah K."/>
            <person name="Emmerich C."/>
        </authorList>
    </citation>
    <scope>NUCLEOTIDE SEQUENCE</scope>
    <source>
        <strain evidence="2">DP1</strain>
    </source>
</reference>
<proteinExistence type="predicted"/>
<gene>
    <name evidence="2" type="ORF">ECRASSUSDP1_LOCUS27027</name>
</gene>
<comment type="caution">
    <text evidence="2">The sequence shown here is derived from an EMBL/GenBank/DDBJ whole genome shotgun (WGS) entry which is preliminary data.</text>
</comment>
<accession>A0AAD2DAK9</accession>
<dbReference type="AlphaFoldDB" id="A0AAD2DAK9"/>
<feature type="region of interest" description="Disordered" evidence="1">
    <location>
        <begin position="302"/>
        <end position="323"/>
    </location>
</feature>
<organism evidence="2 3">
    <name type="scientific">Euplotes crassus</name>
    <dbReference type="NCBI Taxonomy" id="5936"/>
    <lineage>
        <taxon>Eukaryota</taxon>
        <taxon>Sar</taxon>
        <taxon>Alveolata</taxon>
        <taxon>Ciliophora</taxon>
        <taxon>Intramacronucleata</taxon>
        <taxon>Spirotrichea</taxon>
        <taxon>Hypotrichia</taxon>
        <taxon>Euplotida</taxon>
        <taxon>Euplotidae</taxon>
        <taxon>Moneuplotes</taxon>
    </lineage>
</organism>
<name>A0AAD2DAK9_EUPCR</name>
<evidence type="ECO:0000313" key="3">
    <source>
        <dbReference type="Proteomes" id="UP001295684"/>
    </source>
</evidence>
<evidence type="ECO:0000256" key="1">
    <source>
        <dbReference type="SAM" id="MobiDB-lite"/>
    </source>
</evidence>
<keyword evidence="3" id="KW-1185">Reference proteome</keyword>
<evidence type="ECO:0000313" key="2">
    <source>
        <dbReference type="EMBL" id="CAI2385461.1"/>
    </source>
</evidence>
<dbReference type="Proteomes" id="UP001295684">
    <property type="component" value="Unassembled WGS sequence"/>
</dbReference>
<dbReference type="EMBL" id="CAMPGE010027877">
    <property type="protein sequence ID" value="CAI2385461.1"/>
    <property type="molecule type" value="Genomic_DNA"/>
</dbReference>
<protein>
    <submittedName>
        <fullName evidence="2">Uncharacterized protein</fullName>
    </submittedName>
</protein>
<sequence length="469" mass="54470">MDQFRNLSCQLIHCGKKAKHYVTYDAIYVCGCCKKLKYFDGETVPLVDPEEIQKSLDYVKFNLEGINEPGFNDRWDGLQDFIDNFEQRVVQGEARLKELVDNLLWTKMQELETQIDSLVQEFNSSELFRTFLHYINAENIRQRANGILPSEMAIKENNQLRRQLEKMVREKVELQRNCRDRLTEQENINDELVRQRDQLANDLEISQARVQELETVQQRVNELENTNAELDRSLVRHQTERQEHITQIDHLKNIYDKLTQNISKEVDALKKTQKKNHKATTQNIQTLKENIQADQAKLKEEFKASQEETKESEDNSPPKKKSLLEAEMEKNPKCREFAKKMASSKSFNFDLRNKVGLKVMELADAKELSHLEEIRLVNVGCVDEKTFHNFTSKIPHGLKDLALNFSPNGYSAGSITAYLPSILPLQSKLTGKICFDCTKISESEEAQIGKAFKHIKVEYYNPINVDSDY</sequence>